<proteinExistence type="predicted"/>
<feature type="compositionally biased region" description="Polar residues" evidence="1">
    <location>
        <begin position="15"/>
        <end position="28"/>
    </location>
</feature>
<gene>
    <name evidence="2" type="ORF">FOZ62_029266</name>
    <name evidence="3" type="ORF">FOZ63_028451</name>
</gene>
<evidence type="ECO:0000313" key="4">
    <source>
        <dbReference type="Proteomes" id="UP000553632"/>
    </source>
</evidence>
<dbReference type="EMBL" id="JABANO010008631">
    <property type="protein sequence ID" value="KAF4748217.1"/>
    <property type="molecule type" value="Genomic_DNA"/>
</dbReference>
<dbReference type="EMBL" id="JABANM010019363">
    <property type="protein sequence ID" value="KAF4724603.1"/>
    <property type="molecule type" value="Genomic_DNA"/>
</dbReference>
<evidence type="ECO:0000313" key="2">
    <source>
        <dbReference type="EMBL" id="KAF4724603.1"/>
    </source>
</evidence>
<dbReference type="Proteomes" id="UP000553632">
    <property type="component" value="Unassembled WGS sequence"/>
</dbReference>
<protein>
    <submittedName>
        <fullName evidence="3">Uncharacterized protein</fullName>
    </submittedName>
</protein>
<name>A0A7J6TTY8_PEROL</name>
<dbReference type="AlphaFoldDB" id="A0A7J6TTY8"/>
<dbReference type="Proteomes" id="UP000574390">
    <property type="component" value="Unassembled WGS sequence"/>
</dbReference>
<accession>A0A7J6TTY8</accession>
<reference evidence="4 5" key="1">
    <citation type="submission" date="2020-04" db="EMBL/GenBank/DDBJ databases">
        <title>Perkinsus olseni comparative genomics.</title>
        <authorList>
            <person name="Bogema D.R."/>
        </authorList>
    </citation>
    <scope>NUCLEOTIDE SEQUENCE [LARGE SCALE GENOMIC DNA]</scope>
    <source>
        <strain evidence="2">ATCC PRA-205</strain>
        <strain evidence="3 4">ATCC PRA-207</strain>
    </source>
</reference>
<sequence>MVQGAQILPSKRARTTQMRKSSRAGSSKGTDESTVDLGKKTTVINKYALRPALLFASFSNTPWRMGVCLTGRTRSLTGRRFGSSDDEAGFTAEAKLQVCE</sequence>
<keyword evidence="4" id="KW-1185">Reference proteome</keyword>
<evidence type="ECO:0000313" key="5">
    <source>
        <dbReference type="Proteomes" id="UP000574390"/>
    </source>
</evidence>
<evidence type="ECO:0000256" key="1">
    <source>
        <dbReference type="SAM" id="MobiDB-lite"/>
    </source>
</evidence>
<feature type="region of interest" description="Disordered" evidence="1">
    <location>
        <begin position="1"/>
        <end position="35"/>
    </location>
</feature>
<organism evidence="3 4">
    <name type="scientific">Perkinsus olseni</name>
    <name type="common">Perkinsus atlanticus</name>
    <dbReference type="NCBI Taxonomy" id="32597"/>
    <lineage>
        <taxon>Eukaryota</taxon>
        <taxon>Sar</taxon>
        <taxon>Alveolata</taxon>
        <taxon>Perkinsozoa</taxon>
        <taxon>Perkinsea</taxon>
        <taxon>Perkinsida</taxon>
        <taxon>Perkinsidae</taxon>
        <taxon>Perkinsus</taxon>
    </lineage>
</organism>
<comment type="caution">
    <text evidence="3">The sequence shown here is derived from an EMBL/GenBank/DDBJ whole genome shotgun (WGS) entry which is preliminary data.</text>
</comment>
<evidence type="ECO:0000313" key="3">
    <source>
        <dbReference type="EMBL" id="KAF4748217.1"/>
    </source>
</evidence>